<comment type="caution">
    <text evidence="2">The sequence shown here is derived from an EMBL/GenBank/DDBJ whole genome shotgun (WGS) entry which is preliminary data.</text>
</comment>
<keyword evidence="3" id="KW-1185">Reference proteome</keyword>
<evidence type="ECO:0000313" key="2">
    <source>
        <dbReference type="EMBL" id="KAH9826385.1"/>
    </source>
</evidence>
<proteinExistence type="predicted"/>
<reference evidence="2 3" key="2">
    <citation type="journal article" date="2021" name="Curr. Genet.">
        <title>Genetic response to nitrogen starvation in the aggressive Eucalyptus foliar pathogen Teratosphaeria destructans.</title>
        <authorList>
            <person name="Havenga M."/>
            <person name="Wingfield B.D."/>
            <person name="Wingfield M.J."/>
            <person name="Dreyer L.L."/>
            <person name="Roets F."/>
            <person name="Aylward J."/>
        </authorList>
    </citation>
    <scope>NUCLEOTIDE SEQUENCE [LARGE SCALE GENOMIC DNA]</scope>
    <source>
        <strain evidence="2">CMW44962</strain>
    </source>
</reference>
<accession>A0A9W7SPJ9</accession>
<name>A0A9W7SPJ9_9PEZI</name>
<feature type="region of interest" description="Disordered" evidence="1">
    <location>
        <begin position="236"/>
        <end position="259"/>
    </location>
</feature>
<dbReference type="EMBL" id="RIBY02001990">
    <property type="protein sequence ID" value="KAH9826385.1"/>
    <property type="molecule type" value="Genomic_DNA"/>
</dbReference>
<dbReference type="Proteomes" id="UP001138500">
    <property type="component" value="Unassembled WGS sequence"/>
</dbReference>
<reference evidence="2 3" key="1">
    <citation type="journal article" date="2018" name="IMA Fungus">
        <title>IMA Genome-F 10: Nine draft genome sequences of Claviceps purpurea s.lat., including C. arundinis, C. humidiphila, and C. cf. spartinae, pseudomolecules for the pitch canker pathogen Fusarium circinatum, draft genome of Davidsoniella eucalypti, Grosmannia galeiformis, Quambalaria eucalypti, and Teratosphaeria destructans.</title>
        <authorList>
            <person name="Wingfield B.D."/>
            <person name="Liu M."/>
            <person name="Nguyen H.D."/>
            <person name="Lane F.A."/>
            <person name="Morgan S.W."/>
            <person name="De Vos L."/>
            <person name="Wilken P.M."/>
            <person name="Duong T.A."/>
            <person name="Aylward J."/>
            <person name="Coetzee M.P."/>
            <person name="Dadej K."/>
            <person name="De Beer Z.W."/>
            <person name="Findlay W."/>
            <person name="Havenga M."/>
            <person name="Kolarik M."/>
            <person name="Menzies J.G."/>
            <person name="Naidoo K."/>
            <person name="Pochopski O."/>
            <person name="Shoukouhi P."/>
            <person name="Santana Q.C."/>
            <person name="Seifert K.A."/>
            <person name="Soal N."/>
            <person name="Steenkamp E.T."/>
            <person name="Tatham C.T."/>
            <person name="van der Nest M.A."/>
            <person name="Wingfield M.J."/>
        </authorList>
    </citation>
    <scope>NUCLEOTIDE SEQUENCE [LARGE SCALE GENOMIC DNA]</scope>
    <source>
        <strain evidence="2">CMW44962</strain>
    </source>
</reference>
<sequence>MQVCEDVRPASGSVAPVGRGKLVRMLDAAGRQIIGLRAAEGKGSNANMLRAVTRSANEGAVLEYIAHAPEVCWTSTVPSVATTLICSGCASSGPFWPLTKCSVRSGGADGPPEHRGGAVSEVQLSRRSRTVRWGGVEDLRSFLRCAASFKSAQTPSRTCSLAVDRMEGEVIPSRGTAKGNPTRWNYIFAFPVAPAQLQRTQDIQRCSSCIKYAKIDQASRLSGLTGKVRRATLVRTRQHGRHHQQQALKGPEASSFPAW</sequence>
<organism evidence="2 3">
    <name type="scientific">Teratosphaeria destructans</name>
    <dbReference type="NCBI Taxonomy" id="418781"/>
    <lineage>
        <taxon>Eukaryota</taxon>
        <taxon>Fungi</taxon>
        <taxon>Dikarya</taxon>
        <taxon>Ascomycota</taxon>
        <taxon>Pezizomycotina</taxon>
        <taxon>Dothideomycetes</taxon>
        <taxon>Dothideomycetidae</taxon>
        <taxon>Mycosphaerellales</taxon>
        <taxon>Teratosphaeriaceae</taxon>
        <taxon>Teratosphaeria</taxon>
    </lineage>
</organism>
<evidence type="ECO:0000313" key="3">
    <source>
        <dbReference type="Proteomes" id="UP001138500"/>
    </source>
</evidence>
<dbReference type="AlphaFoldDB" id="A0A9W7SPJ9"/>
<evidence type="ECO:0000256" key="1">
    <source>
        <dbReference type="SAM" id="MobiDB-lite"/>
    </source>
</evidence>
<gene>
    <name evidence="2" type="ORF">Tdes44962_MAKER03517</name>
</gene>
<protein>
    <submittedName>
        <fullName evidence="2">Uncharacterized protein</fullName>
    </submittedName>
</protein>